<reference evidence="5 6" key="1">
    <citation type="submission" date="2024-04" db="EMBL/GenBank/DDBJ databases">
        <title>whole genome sequencing of Lutimonas vermicola strain IMCC1616.</title>
        <authorList>
            <person name="Bae S.S."/>
        </authorList>
    </citation>
    <scope>NUCLEOTIDE SEQUENCE [LARGE SCALE GENOMIC DNA]</scope>
    <source>
        <strain evidence="5 6">IMCC1616</strain>
    </source>
</reference>
<feature type="compositionally biased region" description="Acidic residues" evidence="1">
    <location>
        <begin position="1704"/>
        <end position="1743"/>
    </location>
</feature>
<organism evidence="5 6">
    <name type="scientific">Lutimonas vermicola</name>
    <dbReference type="NCBI Taxonomy" id="414288"/>
    <lineage>
        <taxon>Bacteria</taxon>
        <taxon>Pseudomonadati</taxon>
        <taxon>Bacteroidota</taxon>
        <taxon>Flavobacteriia</taxon>
        <taxon>Flavobacteriales</taxon>
        <taxon>Flavobacteriaceae</taxon>
        <taxon>Lutimonas</taxon>
    </lineage>
</organism>
<feature type="compositionally biased region" description="Basic and acidic residues" evidence="1">
    <location>
        <begin position="1448"/>
        <end position="1458"/>
    </location>
</feature>
<feature type="domain" description="HYR-like" evidence="4">
    <location>
        <begin position="19"/>
        <end position="76"/>
    </location>
</feature>
<accession>A0ABU9L5Z2</accession>
<comment type="caution">
    <text evidence="5">The sequence shown here is derived from an EMBL/GenBank/DDBJ whole genome shotgun (WGS) entry which is preliminary data.</text>
</comment>
<dbReference type="RefSeq" id="WP_342160762.1">
    <property type="nucleotide sequence ID" value="NZ_JBCDNA010000002.1"/>
</dbReference>
<feature type="compositionally biased region" description="Basic and acidic residues" evidence="1">
    <location>
        <begin position="1649"/>
        <end position="1659"/>
    </location>
</feature>
<feature type="domain" description="DUF11" evidence="2">
    <location>
        <begin position="574"/>
        <end position="679"/>
    </location>
</feature>
<dbReference type="NCBIfam" id="TIGR04131">
    <property type="entry name" value="Bac_Flav_CTERM"/>
    <property type="match status" value="1"/>
</dbReference>
<feature type="domain" description="DUF11" evidence="2">
    <location>
        <begin position="958"/>
        <end position="1069"/>
    </location>
</feature>
<dbReference type="InterPro" id="IPR047589">
    <property type="entry name" value="DUF11_rpt"/>
</dbReference>
<dbReference type="Pfam" id="PF13585">
    <property type="entry name" value="CHU_C"/>
    <property type="match status" value="1"/>
</dbReference>
<dbReference type="InterPro" id="IPR026341">
    <property type="entry name" value="T9SS_type_B"/>
</dbReference>
<protein>
    <submittedName>
        <fullName evidence="5">Gliding motility-associated C-terminal domain-containing protein</fullName>
    </submittedName>
</protein>
<feature type="compositionally biased region" description="Acidic residues" evidence="1">
    <location>
        <begin position="1630"/>
        <end position="1648"/>
    </location>
</feature>
<dbReference type="Pfam" id="PF19081">
    <property type="entry name" value="Ig_7"/>
    <property type="match status" value="1"/>
</dbReference>
<dbReference type="Pfam" id="PF23237">
    <property type="entry name" value="HYR_4C"/>
    <property type="match status" value="2"/>
</dbReference>
<dbReference type="InterPro" id="IPR051172">
    <property type="entry name" value="Chlamydia_OmcB"/>
</dbReference>
<dbReference type="InterPro" id="IPR001434">
    <property type="entry name" value="OmcB-like_DUF11"/>
</dbReference>
<dbReference type="Gene3D" id="4.10.1080.10">
    <property type="entry name" value="TSP type-3 repeat"/>
    <property type="match status" value="1"/>
</dbReference>
<dbReference type="PANTHER" id="PTHR34819">
    <property type="entry name" value="LARGE CYSTEINE-RICH PERIPLASMIC PROTEIN OMCB"/>
    <property type="match status" value="1"/>
</dbReference>
<feature type="domain" description="DUF11" evidence="2">
    <location>
        <begin position="702"/>
        <end position="807"/>
    </location>
</feature>
<keyword evidence="6" id="KW-1185">Reference proteome</keyword>
<feature type="region of interest" description="Disordered" evidence="1">
    <location>
        <begin position="1630"/>
        <end position="1747"/>
    </location>
</feature>
<evidence type="ECO:0000313" key="6">
    <source>
        <dbReference type="Proteomes" id="UP001474120"/>
    </source>
</evidence>
<feature type="domain" description="Ig-like" evidence="3">
    <location>
        <begin position="164"/>
        <end position="242"/>
    </location>
</feature>
<evidence type="ECO:0000313" key="5">
    <source>
        <dbReference type="EMBL" id="MEL4456610.1"/>
    </source>
</evidence>
<dbReference type="InterPro" id="IPR013783">
    <property type="entry name" value="Ig-like_fold"/>
</dbReference>
<feature type="region of interest" description="Disordered" evidence="1">
    <location>
        <begin position="927"/>
        <end position="948"/>
    </location>
</feature>
<evidence type="ECO:0000259" key="2">
    <source>
        <dbReference type="Pfam" id="PF01345"/>
    </source>
</evidence>
<feature type="domain" description="DUF11" evidence="2">
    <location>
        <begin position="1086"/>
        <end position="1191"/>
    </location>
</feature>
<sequence>QDIVITDLTPPVADVATLADVTAECEVTALTDPTATDNCGGLVTVTNDATLPITAQGTTTVTWTYTDVNGNASTQTQDVVITDVTPPVADLATLADVTAECEVTALTDPTATDACGGLVTVTNDATLPITAQGTTTVTWTYTDVNGNSSTQTQDIVIDFIDEPISSGDEEICQGDPIPTLSVSVNAGETVDWYDASAGGNLLLADNTLFTPLSAGTYYAEARSVVNGCLSPTRAAVVLTENPQVTIDNVVANDPTLIACPALDNGSIVITATGSNLEYSIDNGTTFQNSNTFSGLVDGSYDIVVRDNVTSCSIANATPVVLSAPNCVAELDVSITQSGGPNPVTNIGQVLDYTIVLDNFGTLDLNNVNIVNTLPDGSNGVLTGPIGDAGTPGVIDIGEIWTYTLSYTTSLVDFQNAVDLVTAISVTSTEIVVPEEDTAITELIVSDLSLIKTIDNATPVVGTNVVFTIVVNNAGKSDAAGIQVTDLLPNGYTYVGDDASGAYVSGTGIWTVGSILNGASATLNITANVNASGDYDNIAEITASDNLDSDSFVNNDNITEDDQDNAGASPQAASDISLIKTVDNASPNVGSNVVFTITVNNDGPSDASGIEVTDVLPSGYTYVSDDAAGAYDSGTGLWTVGNVANGSSAVLNITAIVNVSGDYTNIAEVTAADNIDNDSAPGNGDLTEDDMDSSGVVPNPVSDIELTIAVDNSSPLVGSNVVFSITLLNNGPSDGNGIQVTDQLPTGYAYVSDDAAGNYDSGSGIWTVANISAGNTVVLNLTAVVNASGDYNNIAEVTASDNLDPDSTPANGVLSEDDMDEISIAPIAVSDISLVKTVDNSTPLVGSNVVFTITVSNNGPSEATGIQVTDLLSDGYTYVNDDAAGNYDETSGIWNLGNIAIGSSSSINITAAVNVTGDYTNTAELTASDNVDPDSTPGNGVLSEDDMDSIDTTPIPVSDMEINMLVDNLTPYVGGEVVFTIEVTNAGPSEATGIEVRDLLPNGYTYVSDDASGNYTSGSGIWTVGSIIAGDTSIINITASVNATGNYTNIAEVSAADNVDLDSTPNNGVATEDDQFEITITPIPVADISLVKTVNDMNPTTGDTVIFSLTVNNDGPSAATGVAAEDIVPDGFGNISAITAGASITGSTVTWNGLSIASGTNIVLQFSAEVLTTGTYVNQAEIIASDVIDFDSEPTVSFDVDDYSDGVEDDDESILDDMVINFLPTAINDDIIVVENTTNNAITVLMDNGNGADDFGGDGAGTVPVVLASQPSNGVASANDNGSPNDPTDDYILYTPNADFVGFDSFTYTIEDGQGLIGSANGDRSTATVTIEVLVDTDGDLVGDIYDIDDDNDGVLDTIEGNNDSDGDGFADSLDIDADNDGLPDNIEAQETTSYIAPSGTDTDKNGLDDAYESTPGAGEGLTAFNNDGDASPDYLDTDSDNDNVPDSLEGHDADHDSLPDSFPIGSDADEDGLDDGYEGADINDGFDVNDEIDDPSTLTNADNDNELDYRDTDDDNDNIETIDEDLNGDNDPTNDDTDGDLVRNYLDFDDDNDGILSRIEGIEDEDNDGLSNYLDLDADGDGIPDNIEAQSTEGYILPSLSDADNNGLDDAYESLPGTANGISVVDTDNDANADYLDDDSDNDNVPDEIEGHDFNHDGVADLSASNADADNDGLDDSFEGSDINDGFIPNDEIIDPLLELPNTDSEDDVDYRDQDDDNDGIDTIEEDDNEDGDPTNDDCDEDLTPNYLDATPCNIVPSGFSPNGDGKNDELVVPALSTYMDFEMQVFNRQGNKVYEYKRNGALNPEWWDGRSSGNMNLGDDILPAGTYFYLIKFNRDDRKPESGWVYLNK</sequence>
<feature type="domain" description="DUF11" evidence="2">
    <location>
        <begin position="446"/>
        <end position="555"/>
    </location>
</feature>
<proteinExistence type="predicted"/>
<feature type="region of interest" description="Disordered" evidence="1">
    <location>
        <begin position="1361"/>
        <end position="1537"/>
    </location>
</feature>
<evidence type="ECO:0000259" key="3">
    <source>
        <dbReference type="Pfam" id="PF19081"/>
    </source>
</evidence>
<dbReference type="InterPro" id="IPR057078">
    <property type="entry name" value="HYR-4C"/>
</dbReference>
<gene>
    <name evidence="5" type="ORF">AABB81_11940</name>
</gene>
<dbReference type="PANTHER" id="PTHR34819:SF3">
    <property type="entry name" value="CELL SURFACE PROTEIN"/>
    <property type="match status" value="1"/>
</dbReference>
<evidence type="ECO:0000259" key="4">
    <source>
        <dbReference type="Pfam" id="PF23237"/>
    </source>
</evidence>
<feature type="compositionally biased region" description="Acidic residues" evidence="1">
    <location>
        <begin position="1362"/>
        <end position="1381"/>
    </location>
</feature>
<dbReference type="InterPro" id="IPR028974">
    <property type="entry name" value="TSP_type-3_rpt"/>
</dbReference>
<feature type="compositionally biased region" description="Acidic residues" evidence="1">
    <location>
        <begin position="1669"/>
        <end position="1679"/>
    </location>
</feature>
<dbReference type="NCBIfam" id="TIGR01451">
    <property type="entry name" value="B_ant_repeat"/>
    <property type="match status" value="7"/>
</dbReference>
<feature type="domain" description="HYR-like" evidence="4">
    <location>
        <begin position="96"/>
        <end position="153"/>
    </location>
</feature>
<evidence type="ECO:0000256" key="1">
    <source>
        <dbReference type="SAM" id="MobiDB-lite"/>
    </source>
</evidence>
<feature type="compositionally biased region" description="Acidic residues" evidence="1">
    <location>
        <begin position="1503"/>
        <end position="1537"/>
    </location>
</feature>
<feature type="compositionally biased region" description="Acidic residues" evidence="1">
    <location>
        <begin position="1467"/>
        <end position="1478"/>
    </location>
</feature>
<dbReference type="Pfam" id="PF01345">
    <property type="entry name" value="DUF11"/>
    <property type="match status" value="6"/>
</dbReference>
<dbReference type="Pfam" id="PF17963">
    <property type="entry name" value="Big_9"/>
    <property type="match status" value="1"/>
</dbReference>
<feature type="non-terminal residue" evidence="5">
    <location>
        <position position="1"/>
    </location>
</feature>
<dbReference type="EMBL" id="JBCDNA010000002">
    <property type="protein sequence ID" value="MEL4456610.1"/>
    <property type="molecule type" value="Genomic_DNA"/>
</dbReference>
<dbReference type="Proteomes" id="UP001474120">
    <property type="component" value="Unassembled WGS sequence"/>
</dbReference>
<dbReference type="Gene3D" id="2.60.40.3440">
    <property type="match status" value="1"/>
</dbReference>
<dbReference type="InterPro" id="IPR044023">
    <property type="entry name" value="Ig_7"/>
</dbReference>
<feature type="domain" description="DUF11" evidence="2">
    <location>
        <begin position="830"/>
        <end position="935"/>
    </location>
</feature>
<dbReference type="Gene3D" id="2.60.40.3080">
    <property type="match status" value="3"/>
</dbReference>
<dbReference type="Gene3D" id="2.60.40.10">
    <property type="entry name" value="Immunoglobulins"/>
    <property type="match status" value="3"/>
</dbReference>
<name>A0ABU9L5Z2_9FLAO</name>